<evidence type="ECO:0000313" key="2">
    <source>
        <dbReference type="Proteomes" id="UP000011859"/>
    </source>
</evidence>
<dbReference type="AlphaFoldDB" id="M4NIG4"/>
<sequence length="282" mass="32004" precursor="true">MTKSRRPLTSLLLVEERLLEAEYFTGLMRRRGGAEFGYCLNAFVSASRSVTFLTQKEMARVPGFDAWWAMQQTAMSRDPAMRFFLKLRNYSQKEGRISLVGVSRGHGASRRWSHCFAGTEDQVPDTLLHRDVTDCCREHIAKLAQVVIACTKRFPFHACPRSALTPEGMQALGFSVEELGSLVGLDPSWIRTSELPLEDLLRILREQVDGLDIREIERLARWTPRRTGGTFATDPFGEELQRRLVEQLEGSRRQVDASVLLGEMLLHAWWNDRNGGGHPQGD</sequence>
<dbReference type="eggNOG" id="ENOG502ZN8F">
    <property type="taxonomic scope" value="Bacteria"/>
</dbReference>
<reference evidence="1 2" key="1">
    <citation type="submission" date="2012-04" db="EMBL/GenBank/DDBJ databases">
        <title>Complete genome of Rhodanobacter sp. 2APBS1.</title>
        <authorList>
            <consortium name="US DOE Joint Genome Institute"/>
            <person name="Huntemann M."/>
            <person name="Wei C.-L."/>
            <person name="Han J."/>
            <person name="Detter J.C."/>
            <person name="Han C."/>
            <person name="Tapia R."/>
            <person name="Munk A.C.C."/>
            <person name="Chen A."/>
            <person name="Krypides N."/>
            <person name="Mavromatis K."/>
            <person name="Markowitz V."/>
            <person name="Szeto E."/>
            <person name="Ivanova N."/>
            <person name="Mikhailova N."/>
            <person name="Ovchinnikova G."/>
            <person name="Pagani I."/>
            <person name="Pati A."/>
            <person name="Goodwin L."/>
            <person name="Peters L."/>
            <person name="Pitluck S."/>
            <person name="Woyke T."/>
            <person name="Prakash O."/>
            <person name="Elkins J."/>
            <person name="Brown S."/>
            <person name="Palumbo A."/>
            <person name="Hemme C."/>
            <person name="Zhou J."/>
            <person name="Watson D."/>
            <person name="Jardine P."/>
            <person name="Kostka J."/>
            <person name="Green S."/>
        </authorList>
    </citation>
    <scope>NUCLEOTIDE SEQUENCE [LARGE SCALE GENOMIC DNA]</scope>
    <source>
        <strain evidence="1 2">2APBS1</strain>
    </source>
</reference>
<dbReference type="HOGENOM" id="CLU_986519_0_0_6"/>
<accession>M4NIG4</accession>
<dbReference type="EMBL" id="CP003470">
    <property type="protein sequence ID" value="AGG87591.1"/>
    <property type="molecule type" value="Genomic_DNA"/>
</dbReference>
<keyword evidence="2" id="KW-1185">Reference proteome</keyword>
<proteinExistence type="predicted"/>
<evidence type="ECO:0000313" key="1">
    <source>
        <dbReference type="EMBL" id="AGG87591.1"/>
    </source>
</evidence>
<dbReference type="RefSeq" id="WP_015446665.1">
    <property type="nucleotide sequence ID" value="NC_020541.1"/>
</dbReference>
<name>M4NIG4_9GAMM</name>
<gene>
    <name evidence="1" type="ORF">R2APBS1_0420</name>
</gene>
<protein>
    <submittedName>
        <fullName evidence="1">Uncharacterized protein</fullName>
    </submittedName>
</protein>
<dbReference type="KEGG" id="rhd:R2APBS1_0420"/>
<dbReference type="OrthoDB" id="7066515at2"/>
<organism evidence="1 2">
    <name type="scientific">Rhodanobacter denitrificans</name>
    <dbReference type="NCBI Taxonomy" id="666685"/>
    <lineage>
        <taxon>Bacteria</taxon>
        <taxon>Pseudomonadati</taxon>
        <taxon>Pseudomonadota</taxon>
        <taxon>Gammaproteobacteria</taxon>
        <taxon>Lysobacterales</taxon>
        <taxon>Rhodanobacteraceae</taxon>
        <taxon>Rhodanobacter</taxon>
    </lineage>
</organism>
<dbReference type="STRING" id="666685.R2APBS1_0420"/>
<dbReference type="Proteomes" id="UP000011859">
    <property type="component" value="Chromosome"/>
</dbReference>